<dbReference type="GO" id="GO:0006080">
    <property type="term" value="P:substituted mannan metabolic process"/>
    <property type="evidence" value="ECO:0007669"/>
    <property type="project" value="InterPro"/>
</dbReference>
<evidence type="ECO:0000256" key="5">
    <source>
        <dbReference type="SAM" id="MobiDB-lite"/>
    </source>
</evidence>
<comment type="similarity">
    <text evidence="1 4">Belongs to the glycosyl hydrolase 26 family.</text>
</comment>
<proteinExistence type="inferred from homology"/>
<feature type="active site" description="Nucleophile" evidence="4">
    <location>
        <position position="244"/>
    </location>
</feature>
<evidence type="ECO:0000313" key="7">
    <source>
        <dbReference type="EMBL" id="KAJ3057290.1"/>
    </source>
</evidence>
<feature type="domain" description="GH26" evidence="6">
    <location>
        <begin position="1"/>
        <end position="320"/>
    </location>
</feature>
<organism evidence="7 8">
    <name type="scientific">Rhizophlyctis rosea</name>
    <dbReference type="NCBI Taxonomy" id="64517"/>
    <lineage>
        <taxon>Eukaryota</taxon>
        <taxon>Fungi</taxon>
        <taxon>Fungi incertae sedis</taxon>
        <taxon>Chytridiomycota</taxon>
        <taxon>Chytridiomycota incertae sedis</taxon>
        <taxon>Chytridiomycetes</taxon>
        <taxon>Rhizophlyctidales</taxon>
        <taxon>Rhizophlyctidaceae</taxon>
        <taxon>Rhizophlyctis</taxon>
    </lineage>
</organism>
<dbReference type="Proteomes" id="UP001212841">
    <property type="component" value="Unassembled WGS sequence"/>
</dbReference>
<dbReference type="EMBL" id="JADGJD010000006">
    <property type="protein sequence ID" value="KAJ3057290.1"/>
    <property type="molecule type" value="Genomic_DNA"/>
</dbReference>
<dbReference type="Gene3D" id="3.20.20.80">
    <property type="entry name" value="Glycosidases"/>
    <property type="match status" value="1"/>
</dbReference>
<evidence type="ECO:0000256" key="2">
    <source>
        <dbReference type="ARBA" id="ARBA00022801"/>
    </source>
</evidence>
<feature type="region of interest" description="Disordered" evidence="5">
    <location>
        <begin position="338"/>
        <end position="379"/>
    </location>
</feature>
<dbReference type="InterPro" id="IPR022790">
    <property type="entry name" value="GH26_dom"/>
</dbReference>
<comment type="caution">
    <text evidence="7">The sequence shown here is derived from an EMBL/GenBank/DDBJ whole genome shotgun (WGS) entry which is preliminary data.</text>
</comment>
<evidence type="ECO:0000256" key="3">
    <source>
        <dbReference type="ARBA" id="ARBA00023295"/>
    </source>
</evidence>
<reference evidence="7" key="1">
    <citation type="submission" date="2020-05" db="EMBL/GenBank/DDBJ databases">
        <title>Phylogenomic resolution of chytrid fungi.</title>
        <authorList>
            <person name="Stajich J.E."/>
            <person name="Amses K."/>
            <person name="Simmons R."/>
            <person name="Seto K."/>
            <person name="Myers J."/>
            <person name="Bonds A."/>
            <person name="Quandt C.A."/>
            <person name="Barry K."/>
            <person name="Liu P."/>
            <person name="Grigoriev I."/>
            <person name="Longcore J.E."/>
            <person name="James T.Y."/>
        </authorList>
    </citation>
    <scope>NUCLEOTIDE SEQUENCE</scope>
    <source>
        <strain evidence="7">JEL0318</strain>
    </source>
</reference>
<dbReference type="GO" id="GO:0016985">
    <property type="term" value="F:mannan endo-1,4-beta-mannosidase activity"/>
    <property type="evidence" value="ECO:0007669"/>
    <property type="project" value="InterPro"/>
</dbReference>
<dbReference type="PROSITE" id="PS51764">
    <property type="entry name" value="GH26"/>
    <property type="match status" value="1"/>
</dbReference>
<feature type="compositionally biased region" description="Polar residues" evidence="5">
    <location>
        <begin position="347"/>
        <end position="376"/>
    </location>
</feature>
<evidence type="ECO:0000259" key="6">
    <source>
        <dbReference type="PROSITE" id="PS51764"/>
    </source>
</evidence>
<dbReference type="InterPro" id="IPR000805">
    <property type="entry name" value="Glyco_hydro_26"/>
</dbReference>
<dbReference type="PANTHER" id="PTHR40079:SF4">
    <property type="entry name" value="GH26 DOMAIN-CONTAINING PROTEIN-RELATED"/>
    <property type="match status" value="1"/>
</dbReference>
<accession>A0AAD5X9D8</accession>
<evidence type="ECO:0000256" key="4">
    <source>
        <dbReference type="PROSITE-ProRule" id="PRU01100"/>
    </source>
</evidence>
<evidence type="ECO:0000256" key="1">
    <source>
        <dbReference type="ARBA" id="ARBA00007754"/>
    </source>
</evidence>
<gene>
    <name evidence="7" type="ORF">HK097_009243</name>
</gene>
<dbReference type="AlphaFoldDB" id="A0AAD5X9D8"/>
<name>A0AAD5X9D8_9FUNG</name>
<dbReference type="InterPro" id="IPR017853">
    <property type="entry name" value="GH"/>
</dbReference>
<evidence type="ECO:0000313" key="8">
    <source>
        <dbReference type="Proteomes" id="UP001212841"/>
    </source>
</evidence>
<dbReference type="PANTHER" id="PTHR40079">
    <property type="entry name" value="MANNAN ENDO-1,4-BETA-MANNOSIDASE E-RELATED"/>
    <property type="match status" value="1"/>
</dbReference>
<dbReference type="SUPFAM" id="SSF51445">
    <property type="entry name" value="(Trans)glycosidases"/>
    <property type="match status" value="1"/>
</dbReference>
<sequence length="404" mass="44122">MNHLHGDDLPYKANARTGLNIPVFQFGQAIPVKDTLLGNRQANQTNEALLAQTGTNAAIYITLYPEDGLAAVTDAEIDKLVAQLKGYDDKGISVWLRFAPEMNGNWMAYSQTPSLYRATWTRIAQALRAGAPNVALVFSPNMGYTPVGNVARTSPDFALFDTNGDGTLDATDDPYLPYYPGDEYVDWVGLSVYHFGYERPNLDNTPAPAGELENYISGHSNPNVHVNFYDEFAVKRNKPMMISESGHGYNPGGPSEGGASEVQLKQSFWRQYYTNATFMDAYPKVKFMCQFEIQKEENVPPVARMRDFRLTYSQPVLNAFLADLELVKDRYIWATAGSHAPVGGGSSPRQNGTNGENKSRTDPAQNPSGDGQTAPETKNGVGKNVVSWLVGGVGLFAAVVGLGL</sequence>
<keyword evidence="8" id="KW-1185">Reference proteome</keyword>
<feature type="active site" description="Proton donor" evidence="4">
    <location>
        <position position="101"/>
    </location>
</feature>
<protein>
    <recommendedName>
        <fullName evidence="6">GH26 domain-containing protein</fullName>
    </recommendedName>
</protein>
<keyword evidence="3 4" id="KW-0326">Glycosidase</keyword>
<keyword evidence="2 4" id="KW-0378">Hydrolase</keyword>